<gene>
    <name evidence="1" type="ORF">ABT39_MTgene6372</name>
</gene>
<accession>A0A101LX00</accession>
<proteinExistence type="predicted"/>
<dbReference type="EMBL" id="LKAM01000009">
    <property type="protein sequence ID" value="KUM46917.1"/>
    <property type="molecule type" value="Genomic_DNA"/>
</dbReference>
<sequence>MIFNVKFIPNNPKDSILNRDMEEDMLHQIGVVPVPYDDLNDPVVSLLTY</sequence>
<dbReference type="AlphaFoldDB" id="A0A101LX00"/>
<organism evidence="1">
    <name type="scientific">Picea glauca</name>
    <name type="common">White spruce</name>
    <name type="synonym">Pinus glauca</name>
    <dbReference type="NCBI Taxonomy" id="3330"/>
    <lineage>
        <taxon>Eukaryota</taxon>
        <taxon>Viridiplantae</taxon>
        <taxon>Streptophyta</taxon>
        <taxon>Embryophyta</taxon>
        <taxon>Tracheophyta</taxon>
        <taxon>Spermatophyta</taxon>
        <taxon>Pinopsida</taxon>
        <taxon>Pinidae</taxon>
        <taxon>Conifers I</taxon>
        <taxon>Pinales</taxon>
        <taxon>Pinaceae</taxon>
        <taxon>Picea</taxon>
    </lineage>
</organism>
<geneLocation type="mitochondrion" evidence="1"/>
<keyword evidence="1" id="KW-0496">Mitochondrion</keyword>
<comment type="caution">
    <text evidence="1">The sequence shown here is derived from an EMBL/GenBank/DDBJ whole genome shotgun (WGS) entry which is preliminary data.</text>
</comment>
<reference evidence="1" key="1">
    <citation type="journal article" date="2015" name="Genome Biol. Evol.">
        <title>Organellar Genomes of White Spruce (Picea glauca): Assembly and Annotation.</title>
        <authorList>
            <person name="Jackman S.D."/>
            <person name="Warren R.L."/>
            <person name="Gibb E.A."/>
            <person name="Vandervalk B.P."/>
            <person name="Mohamadi H."/>
            <person name="Chu J."/>
            <person name="Raymond A."/>
            <person name="Pleasance S."/>
            <person name="Coope R."/>
            <person name="Wildung M.R."/>
            <person name="Ritland C.E."/>
            <person name="Bousquet J."/>
            <person name="Jones S.J."/>
            <person name="Bohlmann J."/>
            <person name="Birol I."/>
        </authorList>
    </citation>
    <scope>NUCLEOTIDE SEQUENCE [LARGE SCALE GENOMIC DNA]</scope>
    <source>
        <tissue evidence="1">Flushing bud</tissue>
    </source>
</reference>
<evidence type="ECO:0000313" key="1">
    <source>
        <dbReference type="EMBL" id="KUM46917.1"/>
    </source>
</evidence>
<protein>
    <submittedName>
        <fullName evidence="1">Uncharacterized protein</fullName>
    </submittedName>
</protein>
<name>A0A101LX00_PICGL</name>